<comment type="caution">
    <text evidence="1">The sequence shown here is derived from an EMBL/GenBank/DDBJ whole genome shotgun (WGS) entry which is preliminary data.</text>
</comment>
<dbReference type="InterPro" id="IPR029058">
    <property type="entry name" value="AB_hydrolase_fold"/>
</dbReference>
<keyword evidence="2" id="KW-1185">Reference proteome</keyword>
<dbReference type="PATRIC" id="fig|1141662.3.peg.3040"/>
<dbReference type="OrthoDB" id="9804993at2"/>
<evidence type="ECO:0000313" key="2">
    <source>
        <dbReference type="Proteomes" id="UP000009336"/>
    </source>
</evidence>
<dbReference type="Gene3D" id="3.40.50.1820">
    <property type="entry name" value="alpha/beta hydrolase"/>
    <property type="match status" value="1"/>
</dbReference>
<dbReference type="AlphaFoldDB" id="K8W9E7"/>
<dbReference type="InterPro" id="IPR010662">
    <property type="entry name" value="RBBP9/YdeN"/>
</dbReference>
<dbReference type="HOGENOM" id="CLU_088863_2_2_6"/>
<gene>
    <name evidence="1" type="ORF">OOA_14975</name>
</gene>
<dbReference type="Proteomes" id="UP000009336">
    <property type="component" value="Unassembled WGS sequence"/>
</dbReference>
<dbReference type="SUPFAM" id="SSF53474">
    <property type="entry name" value="alpha/beta-Hydrolases"/>
    <property type="match status" value="1"/>
</dbReference>
<dbReference type="STRING" id="1141662.OOA_14975"/>
<reference evidence="1 2" key="1">
    <citation type="journal article" date="2012" name="BMC Genomics">
        <title>Comparative genomics of bacteria in the genus Providencia isolated from wild Drosophila melanogaster.</title>
        <authorList>
            <person name="Galac M.R."/>
            <person name="Lazzaro B.P."/>
        </authorList>
    </citation>
    <scope>NUCLEOTIDE SEQUENCE [LARGE SCALE GENOMIC DNA]</scope>
    <source>
        <strain evidence="1 2">DSM 19968</strain>
    </source>
</reference>
<evidence type="ECO:0008006" key="3">
    <source>
        <dbReference type="Google" id="ProtNLM"/>
    </source>
</evidence>
<organism evidence="1 2">
    <name type="scientific">Providencia burhodogranariea DSM 19968</name>
    <dbReference type="NCBI Taxonomy" id="1141662"/>
    <lineage>
        <taxon>Bacteria</taxon>
        <taxon>Pseudomonadati</taxon>
        <taxon>Pseudomonadota</taxon>
        <taxon>Gammaproteobacteria</taxon>
        <taxon>Enterobacterales</taxon>
        <taxon>Morganellaceae</taxon>
        <taxon>Providencia</taxon>
    </lineage>
</organism>
<dbReference type="Pfam" id="PF06821">
    <property type="entry name" value="Ser_hydrolase"/>
    <property type="match status" value="1"/>
</dbReference>
<sequence length="185" mass="20700">MTTTFIIVPGYTNSGPEHWQSFLERKYANVIRVIQDNWDSPNHHLWVKRLNETIENTIGDIILIGHSCGAVTVAQWAACSENRRVKAAILVAPADVDSELALDELHQQRPLSTEKLSIPSLLICSDNDEHLSYTRAHELASKWGSEIIVIEGGGHLHTAAGYGEWLEGENLIINFTGQQFIKDEM</sequence>
<dbReference type="GO" id="GO:0016787">
    <property type="term" value="F:hydrolase activity"/>
    <property type="evidence" value="ECO:0007669"/>
    <property type="project" value="InterPro"/>
</dbReference>
<proteinExistence type="predicted"/>
<evidence type="ECO:0000313" key="1">
    <source>
        <dbReference type="EMBL" id="EKT57179.1"/>
    </source>
</evidence>
<accession>K8W9E7</accession>
<dbReference type="eggNOG" id="COG3545">
    <property type="taxonomic scope" value="Bacteria"/>
</dbReference>
<name>K8W9E7_9GAMM</name>
<protein>
    <recommendedName>
        <fullName evidence="3">Alpha/beta hydrolase</fullName>
    </recommendedName>
</protein>
<dbReference type="RefSeq" id="WP_008912980.1">
    <property type="nucleotide sequence ID" value="NZ_KB233224.1"/>
</dbReference>
<dbReference type="EMBL" id="AKKL01000040">
    <property type="protein sequence ID" value="EKT57179.1"/>
    <property type="molecule type" value="Genomic_DNA"/>
</dbReference>